<sequence>MAEGTVLTYTLHFENIGQGAGTVEEVDDLTHVLDDADVTTEPSSGALSVVRDGARISVSGSLEAGASTTITYSATVRADGERGDDIAANFLMKPVGGEVPPVPEEPVCQPSDAERPDCTLTPIGRLLVSKSVEASSDPIVPGATLTYTITFDNQGQGPVSVDKSDNLTGVLDDATLTTAPVASGDFLAVSAVDDGVFTVTGELAPGQTEAITYTVTVNPEDERGDDRATNFLVDDPSLPPPATCEP</sequence>
<dbReference type="OrthoDB" id="134475at2"/>
<proteinExistence type="predicted"/>
<evidence type="ECO:0000256" key="1">
    <source>
        <dbReference type="SAM" id="MobiDB-lite"/>
    </source>
</evidence>
<protein>
    <submittedName>
        <fullName evidence="3">DUF11 domain-containing protein</fullName>
    </submittedName>
</protein>
<organism evidence="3 4">
    <name type="scientific">Labedella populi</name>
    <dbReference type="NCBI Taxonomy" id="2498850"/>
    <lineage>
        <taxon>Bacteria</taxon>
        <taxon>Bacillati</taxon>
        <taxon>Actinomycetota</taxon>
        <taxon>Actinomycetes</taxon>
        <taxon>Micrococcales</taxon>
        <taxon>Microbacteriaceae</taxon>
        <taxon>Labedella</taxon>
    </lineage>
</organism>
<feature type="non-terminal residue" evidence="3">
    <location>
        <position position="246"/>
    </location>
</feature>
<evidence type="ECO:0000259" key="2">
    <source>
        <dbReference type="Pfam" id="PF25549"/>
    </source>
</evidence>
<keyword evidence="4" id="KW-1185">Reference proteome</keyword>
<evidence type="ECO:0000313" key="4">
    <source>
        <dbReference type="Proteomes" id="UP000288603"/>
    </source>
</evidence>
<feature type="region of interest" description="Disordered" evidence="1">
    <location>
        <begin position="220"/>
        <end position="246"/>
    </location>
</feature>
<dbReference type="Proteomes" id="UP000288603">
    <property type="component" value="Unassembled WGS sequence"/>
</dbReference>
<reference evidence="3 4" key="1">
    <citation type="submission" date="2018-12" db="EMBL/GenBank/DDBJ databases">
        <authorList>
            <person name="Li F."/>
        </authorList>
    </citation>
    <scope>NUCLEOTIDE SEQUENCE [LARGE SCALE GENOMIC DNA]</scope>
    <source>
        <strain evidence="3 4">8H24J-4-2</strain>
    </source>
</reference>
<feature type="domain" description="DUF7927" evidence="2">
    <location>
        <begin position="2"/>
        <end position="123"/>
    </location>
</feature>
<dbReference type="AlphaFoldDB" id="A0A3S3Z9J3"/>
<evidence type="ECO:0000313" key="3">
    <source>
        <dbReference type="EMBL" id="RWZ54797.1"/>
    </source>
</evidence>
<dbReference type="InterPro" id="IPR057687">
    <property type="entry name" value="DUF7927"/>
</dbReference>
<dbReference type="Pfam" id="PF25549">
    <property type="entry name" value="DUF7927"/>
    <property type="match status" value="2"/>
</dbReference>
<comment type="caution">
    <text evidence="3">The sequence shown here is derived from an EMBL/GenBank/DDBJ whole genome shotgun (WGS) entry which is preliminary data.</text>
</comment>
<feature type="domain" description="DUF7927" evidence="2">
    <location>
        <begin position="127"/>
        <end position="246"/>
    </location>
</feature>
<gene>
    <name evidence="3" type="ORF">ELQ92_16150</name>
</gene>
<dbReference type="EMBL" id="RZNC01000013">
    <property type="protein sequence ID" value="RWZ54797.1"/>
    <property type="molecule type" value="Genomic_DNA"/>
</dbReference>
<accession>A0A3S3Z9J3</accession>
<name>A0A3S3Z9J3_9MICO</name>
<feature type="compositionally biased region" description="Pro residues" evidence="1">
    <location>
        <begin position="237"/>
        <end position="246"/>
    </location>
</feature>